<dbReference type="GO" id="GO:0000294">
    <property type="term" value="P:nuclear-transcribed mRNA catabolic process, RNase MRP-dependent"/>
    <property type="evidence" value="ECO:0007669"/>
    <property type="project" value="TreeGrafter"/>
</dbReference>
<dbReference type="GO" id="GO:0008033">
    <property type="term" value="P:tRNA processing"/>
    <property type="evidence" value="ECO:0007669"/>
    <property type="project" value="InterPro"/>
</dbReference>
<dbReference type="OrthoDB" id="5530243at2759"/>
<protein>
    <recommendedName>
        <fullName evidence="2">Ribonucleases P/MRP subunit Pop8-like domain-containing protein</fullName>
    </recommendedName>
</protein>
<dbReference type="Pfam" id="PF20976">
    <property type="entry name" value="Pop8"/>
    <property type="match status" value="1"/>
</dbReference>
<evidence type="ECO:0000313" key="3">
    <source>
        <dbReference type="EMBL" id="KPI41745.1"/>
    </source>
</evidence>
<dbReference type="InterPro" id="IPR049128">
    <property type="entry name" value="Pop8-like_dom"/>
</dbReference>
<accession>A0A0N1HW58</accession>
<dbReference type="GeneID" id="28741446"/>
<dbReference type="InterPro" id="IPR020347">
    <property type="entry name" value="Pop8"/>
</dbReference>
<comment type="caution">
    <text evidence="3">The sequence shown here is derived from an EMBL/GenBank/DDBJ whole genome shotgun (WGS) entry which is preliminary data.</text>
</comment>
<dbReference type="VEuPathDB" id="FungiDB:AB675_9062"/>
<dbReference type="GO" id="GO:0000171">
    <property type="term" value="F:ribonuclease MRP activity"/>
    <property type="evidence" value="ECO:0007669"/>
    <property type="project" value="TreeGrafter"/>
</dbReference>
<gene>
    <name evidence="3" type="ORF">AB675_9062</name>
</gene>
<feature type="domain" description="Ribonucleases P/MRP subunit Pop8-like" evidence="2">
    <location>
        <begin position="39"/>
        <end position="89"/>
    </location>
</feature>
<dbReference type="GO" id="GO:0034965">
    <property type="term" value="P:intronic box C/D snoRNA processing"/>
    <property type="evidence" value="ECO:0007669"/>
    <property type="project" value="TreeGrafter"/>
</dbReference>
<name>A0A0N1HW58_9EURO</name>
<organism evidence="3 4">
    <name type="scientific">Cyphellophora attinorum</name>
    <dbReference type="NCBI Taxonomy" id="1664694"/>
    <lineage>
        <taxon>Eukaryota</taxon>
        <taxon>Fungi</taxon>
        <taxon>Dikarya</taxon>
        <taxon>Ascomycota</taxon>
        <taxon>Pezizomycotina</taxon>
        <taxon>Eurotiomycetes</taxon>
        <taxon>Chaetothyriomycetidae</taxon>
        <taxon>Chaetothyriales</taxon>
        <taxon>Cyphellophoraceae</taxon>
        <taxon>Cyphellophora</taxon>
    </lineage>
</organism>
<sequence>MPATENHSNTVTDVTTTTQSRPHPLTDSSTTTRTFRHPPYTYLHLTLLQPESNAPQPLDALTARQHIHAALTAHLGLHGAAVNVDVLRTGPPATKAWPPSPAAANNDGDSNADSSEDTDCWIRVPSQDENVVVGALATWTGRNGVRWVVRGRGSWLGGLR</sequence>
<dbReference type="GO" id="GO:0004526">
    <property type="term" value="F:ribonuclease P activity"/>
    <property type="evidence" value="ECO:0007669"/>
    <property type="project" value="TreeGrafter"/>
</dbReference>
<dbReference type="Proteomes" id="UP000038010">
    <property type="component" value="Unassembled WGS sequence"/>
</dbReference>
<proteinExistence type="predicted"/>
<keyword evidence="4" id="KW-1185">Reference proteome</keyword>
<dbReference type="STRING" id="1664694.A0A0N1HW58"/>
<dbReference type="GO" id="GO:0000172">
    <property type="term" value="C:ribonuclease MRP complex"/>
    <property type="evidence" value="ECO:0007669"/>
    <property type="project" value="InterPro"/>
</dbReference>
<dbReference type="PANTHER" id="PTHR28173:SF1">
    <property type="entry name" value="RIBONUCLEASES P_MRP PROTEIN SUBUNIT POP8"/>
    <property type="match status" value="1"/>
</dbReference>
<dbReference type="EMBL" id="LFJN01000009">
    <property type="protein sequence ID" value="KPI41745.1"/>
    <property type="molecule type" value="Genomic_DNA"/>
</dbReference>
<evidence type="ECO:0000256" key="1">
    <source>
        <dbReference type="SAM" id="MobiDB-lite"/>
    </source>
</evidence>
<feature type="compositionally biased region" description="Low complexity" evidence="1">
    <location>
        <begin position="102"/>
        <end position="113"/>
    </location>
</feature>
<dbReference type="AlphaFoldDB" id="A0A0N1HW58"/>
<dbReference type="PANTHER" id="PTHR28173">
    <property type="entry name" value="RIBONUCLEASES P/MRP PROTEIN SUBUNIT POP8"/>
    <property type="match status" value="1"/>
</dbReference>
<dbReference type="RefSeq" id="XP_018001708.1">
    <property type="nucleotide sequence ID" value="XM_018149566.1"/>
</dbReference>
<dbReference type="GO" id="GO:0005655">
    <property type="term" value="C:nucleolar ribonuclease P complex"/>
    <property type="evidence" value="ECO:0007669"/>
    <property type="project" value="InterPro"/>
</dbReference>
<feature type="region of interest" description="Disordered" evidence="1">
    <location>
        <begin position="92"/>
        <end position="117"/>
    </location>
</feature>
<evidence type="ECO:0000313" key="4">
    <source>
        <dbReference type="Proteomes" id="UP000038010"/>
    </source>
</evidence>
<feature type="region of interest" description="Disordered" evidence="1">
    <location>
        <begin position="1"/>
        <end position="36"/>
    </location>
</feature>
<evidence type="ECO:0000259" key="2">
    <source>
        <dbReference type="Pfam" id="PF20976"/>
    </source>
</evidence>
<reference evidence="3 4" key="1">
    <citation type="submission" date="2015-06" db="EMBL/GenBank/DDBJ databases">
        <title>Draft genome of the ant-associated black yeast Phialophora attae CBS 131958.</title>
        <authorList>
            <person name="Moreno L.F."/>
            <person name="Stielow B.J."/>
            <person name="de Hoog S."/>
            <person name="Vicente V.A."/>
            <person name="Weiss V.A."/>
            <person name="de Vries M."/>
            <person name="Cruz L.M."/>
            <person name="Souza E.M."/>
        </authorList>
    </citation>
    <scope>NUCLEOTIDE SEQUENCE [LARGE SCALE GENOMIC DNA]</scope>
    <source>
        <strain evidence="3 4">CBS 131958</strain>
    </source>
</reference>